<protein>
    <submittedName>
        <fullName evidence="6">Peptide ABC transporter substrate-binding protein</fullName>
    </submittedName>
</protein>
<comment type="subcellular location">
    <subcellularLocation>
        <location evidence="1">Periplasm</location>
    </subcellularLocation>
</comment>
<dbReference type="EMBL" id="BMCT01000002">
    <property type="protein sequence ID" value="GGF61617.1"/>
    <property type="molecule type" value="Genomic_DNA"/>
</dbReference>
<dbReference type="InterPro" id="IPR030678">
    <property type="entry name" value="Peptide/Ni-bd"/>
</dbReference>
<keyword evidence="3 4" id="KW-0732">Signal</keyword>
<feature type="domain" description="Solute-binding protein family 5" evidence="5">
    <location>
        <begin position="82"/>
        <end position="432"/>
    </location>
</feature>
<dbReference type="RefSeq" id="WP_188578297.1">
    <property type="nucleotide sequence ID" value="NZ_BMCT01000002.1"/>
</dbReference>
<dbReference type="PROSITE" id="PS51318">
    <property type="entry name" value="TAT"/>
    <property type="match status" value="1"/>
</dbReference>
<comment type="similarity">
    <text evidence="2">Belongs to the bacterial solute-binding protein 5 family.</text>
</comment>
<dbReference type="SUPFAM" id="SSF53850">
    <property type="entry name" value="Periplasmic binding protein-like II"/>
    <property type="match status" value="1"/>
</dbReference>
<evidence type="ECO:0000313" key="7">
    <source>
        <dbReference type="Proteomes" id="UP000606044"/>
    </source>
</evidence>
<dbReference type="Gene3D" id="3.40.190.10">
    <property type="entry name" value="Periplasmic binding protein-like II"/>
    <property type="match status" value="1"/>
</dbReference>
<evidence type="ECO:0000256" key="2">
    <source>
        <dbReference type="ARBA" id="ARBA00005695"/>
    </source>
</evidence>
<dbReference type="GO" id="GO:0043190">
    <property type="term" value="C:ATP-binding cassette (ABC) transporter complex"/>
    <property type="evidence" value="ECO:0007669"/>
    <property type="project" value="InterPro"/>
</dbReference>
<evidence type="ECO:0000256" key="1">
    <source>
        <dbReference type="ARBA" id="ARBA00004418"/>
    </source>
</evidence>
<proteinExistence type="inferred from homology"/>
<sequence>MISRRHFLTTTAGVAVAAGLPLSAFAQGAATATPKRGGTLTATWGGFEPQALFVPPGGGSSPYFTSTKVLERLLRLDTSLNFQPVLATEVTPAADFKSYTIKLRPNVTWHDGKPFTADDVVYNALSYWKPVSAGLALKALTGAEAVDPLTVKLTFNTTVPEFFLKSVLAGKAGLVIPKHLYDGKELLTNPANNLPVGTGPWKVKEWVRGSHVEMERFDKYWDAGKPYADRLVIRWWRDPASRSAAFEAGQLDIGCFNPIPAPDIKRLEATKKFVSTTKGYENSAWIASIEFNGRRDITKNVAVRQALMHAIDREFIADTIYFGLAKPATGFIPSSNALFYTKDVEQYPFDVELAAKKLDAAGYPLKGKTRFKISLVAAGWFEENVKLGQYLKQALEDVGVEVDLAIPDRATSLKRIYGDYDYDIAISNNSGPVELVPYWTQFVTTDGIVKGAAFRNANGFSDPKMDTLVENLATNTDPAKRKALAVEFQQTVAKQLPITALVDINSVTVARSDVRDHSQDADFMGESWSRVWLDR</sequence>
<dbReference type="InterPro" id="IPR039424">
    <property type="entry name" value="SBP_5"/>
</dbReference>
<dbReference type="InterPro" id="IPR000914">
    <property type="entry name" value="SBP_5_dom"/>
</dbReference>
<keyword evidence="7" id="KW-1185">Reference proteome</keyword>
<dbReference type="InterPro" id="IPR006311">
    <property type="entry name" value="TAT_signal"/>
</dbReference>
<evidence type="ECO:0000313" key="6">
    <source>
        <dbReference type="EMBL" id="GGF61617.1"/>
    </source>
</evidence>
<feature type="chain" id="PRO_5037893424" evidence="4">
    <location>
        <begin position="27"/>
        <end position="535"/>
    </location>
</feature>
<dbReference type="AlphaFoldDB" id="A0A917BWQ4"/>
<evidence type="ECO:0000256" key="3">
    <source>
        <dbReference type="ARBA" id="ARBA00022729"/>
    </source>
</evidence>
<reference evidence="6" key="1">
    <citation type="journal article" date="2014" name="Int. J. Syst. Evol. Microbiol.">
        <title>Complete genome sequence of Corynebacterium casei LMG S-19264T (=DSM 44701T), isolated from a smear-ripened cheese.</title>
        <authorList>
            <consortium name="US DOE Joint Genome Institute (JGI-PGF)"/>
            <person name="Walter F."/>
            <person name="Albersmeier A."/>
            <person name="Kalinowski J."/>
            <person name="Ruckert C."/>
        </authorList>
    </citation>
    <scope>NUCLEOTIDE SEQUENCE</scope>
    <source>
        <strain evidence="6">CCM 7897</strain>
    </source>
</reference>
<evidence type="ECO:0000256" key="4">
    <source>
        <dbReference type="SAM" id="SignalP"/>
    </source>
</evidence>
<accession>A0A917BWQ4</accession>
<reference evidence="6" key="2">
    <citation type="submission" date="2020-09" db="EMBL/GenBank/DDBJ databases">
        <authorList>
            <person name="Sun Q."/>
            <person name="Sedlacek I."/>
        </authorList>
    </citation>
    <scope>NUCLEOTIDE SEQUENCE</scope>
    <source>
        <strain evidence="6">CCM 7897</strain>
    </source>
</reference>
<evidence type="ECO:0000259" key="5">
    <source>
        <dbReference type="Pfam" id="PF00496"/>
    </source>
</evidence>
<name>A0A917BWQ4_9HYPH</name>
<dbReference type="CDD" id="cd08517">
    <property type="entry name" value="PBP2_NikA_DppA_OppA_like_13"/>
    <property type="match status" value="1"/>
</dbReference>
<dbReference type="PANTHER" id="PTHR30290">
    <property type="entry name" value="PERIPLASMIC BINDING COMPONENT OF ABC TRANSPORTER"/>
    <property type="match status" value="1"/>
</dbReference>
<organism evidence="6 7">
    <name type="scientific">Azorhizobium oxalatiphilum</name>
    <dbReference type="NCBI Taxonomy" id="980631"/>
    <lineage>
        <taxon>Bacteria</taxon>
        <taxon>Pseudomonadati</taxon>
        <taxon>Pseudomonadota</taxon>
        <taxon>Alphaproteobacteria</taxon>
        <taxon>Hyphomicrobiales</taxon>
        <taxon>Xanthobacteraceae</taxon>
        <taxon>Azorhizobium</taxon>
    </lineage>
</organism>
<gene>
    <name evidence="6" type="ORF">GCM10007301_21640</name>
</gene>
<dbReference type="GO" id="GO:1904680">
    <property type="term" value="F:peptide transmembrane transporter activity"/>
    <property type="evidence" value="ECO:0007669"/>
    <property type="project" value="TreeGrafter"/>
</dbReference>
<dbReference type="PIRSF" id="PIRSF002741">
    <property type="entry name" value="MppA"/>
    <property type="match status" value="1"/>
</dbReference>
<comment type="caution">
    <text evidence="6">The sequence shown here is derived from an EMBL/GenBank/DDBJ whole genome shotgun (WGS) entry which is preliminary data.</text>
</comment>
<dbReference type="GO" id="GO:0030288">
    <property type="term" value="C:outer membrane-bounded periplasmic space"/>
    <property type="evidence" value="ECO:0007669"/>
    <property type="project" value="UniProtKB-ARBA"/>
</dbReference>
<dbReference type="PANTHER" id="PTHR30290:SF38">
    <property type="entry name" value="D,D-DIPEPTIDE-BINDING PERIPLASMIC PROTEIN DDPA-RELATED"/>
    <property type="match status" value="1"/>
</dbReference>
<feature type="signal peptide" evidence="4">
    <location>
        <begin position="1"/>
        <end position="26"/>
    </location>
</feature>
<dbReference type="Proteomes" id="UP000606044">
    <property type="component" value="Unassembled WGS sequence"/>
</dbReference>
<dbReference type="Gene3D" id="3.10.105.10">
    <property type="entry name" value="Dipeptide-binding Protein, Domain 3"/>
    <property type="match status" value="1"/>
</dbReference>
<dbReference type="GO" id="GO:0015833">
    <property type="term" value="P:peptide transport"/>
    <property type="evidence" value="ECO:0007669"/>
    <property type="project" value="TreeGrafter"/>
</dbReference>
<dbReference type="Pfam" id="PF00496">
    <property type="entry name" value="SBP_bac_5"/>
    <property type="match status" value="1"/>
</dbReference>